<name>A0A834IJP2_RHYFE</name>
<dbReference type="OrthoDB" id="10051381at2759"/>
<dbReference type="AlphaFoldDB" id="A0A834IJP2"/>
<evidence type="ECO:0000313" key="3">
    <source>
        <dbReference type="Proteomes" id="UP000625711"/>
    </source>
</evidence>
<proteinExistence type="predicted"/>
<dbReference type="EMBL" id="JAACXV010000185">
    <property type="protein sequence ID" value="KAF7282174.1"/>
    <property type="molecule type" value="Genomic_DNA"/>
</dbReference>
<feature type="compositionally biased region" description="Basic and acidic residues" evidence="1">
    <location>
        <begin position="1"/>
        <end position="14"/>
    </location>
</feature>
<evidence type="ECO:0000256" key="1">
    <source>
        <dbReference type="SAM" id="MobiDB-lite"/>
    </source>
</evidence>
<accession>A0A834IJP2</accession>
<dbReference type="Proteomes" id="UP000625711">
    <property type="component" value="Unassembled WGS sequence"/>
</dbReference>
<reference evidence="2" key="1">
    <citation type="submission" date="2020-08" db="EMBL/GenBank/DDBJ databases">
        <title>Genome sequencing and assembly of the red palm weevil Rhynchophorus ferrugineus.</title>
        <authorList>
            <person name="Dias G.B."/>
            <person name="Bergman C.M."/>
            <person name="Manee M."/>
        </authorList>
    </citation>
    <scope>NUCLEOTIDE SEQUENCE</scope>
    <source>
        <strain evidence="2">AA-2017</strain>
        <tissue evidence="2">Whole larva</tissue>
    </source>
</reference>
<feature type="region of interest" description="Disordered" evidence="1">
    <location>
        <begin position="1"/>
        <end position="23"/>
    </location>
</feature>
<comment type="caution">
    <text evidence="2">The sequence shown here is derived from an EMBL/GenBank/DDBJ whole genome shotgun (WGS) entry which is preliminary data.</text>
</comment>
<organism evidence="2 3">
    <name type="scientific">Rhynchophorus ferrugineus</name>
    <name type="common">Red palm weevil</name>
    <name type="synonym">Curculio ferrugineus</name>
    <dbReference type="NCBI Taxonomy" id="354439"/>
    <lineage>
        <taxon>Eukaryota</taxon>
        <taxon>Metazoa</taxon>
        <taxon>Ecdysozoa</taxon>
        <taxon>Arthropoda</taxon>
        <taxon>Hexapoda</taxon>
        <taxon>Insecta</taxon>
        <taxon>Pterygota</taxon>
        <taxon>Neoptera</taxon>
        <taxon>Endopterygota</taxon>
        <taxon>Coleoptera</taxon>
        <taxon>Polyphaga</taxon>
        <taxon>Cucujiformia</taxon>
        <taxon>Curculionidae</taxon>
        <taxon>Dryophthorinae</taxon>
        <taxon>Rhynchophorus</taxon>
    </lineage>
</organism>
<evidence type="ECO:0000313" key="2">
    <source>
        <dbReference type="EMBL" id="KAF7282174.1"/>
    </source>
</evidence>
<keyword evidence="3" id="KW-1185">Reference proteome</keyword>
<protein>
    <submittedName>
        <fullName evidence="2">Uncharacterized protein</fullName>
    </submittedName>
</protein>
<gene>
    <name evidence="2" type="ORF">GWI33_003098</name>
</gene>
<sequence length="84" mass="9336">MRGARGCRDGHDELATSTSGRHQDNFIPTFKIQGKLYHLLGALLPLPDADHQSLQIYFMGNSDTVVEVDKCCAHNPTVKRTIVQ</sequence>